<feature type="compositionally biased region" description="Pro residues" evidence="1">
    <location>
        <begin position="27"/>
        <end position="37"/>
    </location>
</feature>
<evidence type="ECO:0000256" key="1">
    <source>
        <dbReference type="SAM" id="MobiDB-lite"/>
    </source>
</evidence>
<accession>A0A067L2F6</accession>
<proteinExistence type="predicted"/>
<dbReference type="Proteomes" id="UP000027138">
    <property type="component" value="Unassembled WGS sequence"/>
</dbReference>
<dbReference type="EMBL" id="KK914290">
    <property type="protein sequence ID" value="KDP42651.1"/>
    <property type="molecule type" value="Genomic_DNA"/>
</dbReference>
<organism evidence="2 3">
    <name type="scientific">Jatropha curcas</name>
    <name type="common">Barbados nut</name>
    <dbReference type="NCBI Taxonomy" id="180498"/>
    <lineage>
        <taxon>Eukaryota</taxon>
        <taxon>Viridiplantae</taxon>
        <taxon>Streptophyta</taxon>
        <taxon>Embryophyta</taxon>
        <taxon>Tracheophyta</taxon>
        <taxon>Spermatophyta</taxon>
        <taxon>Magnoliopsida</taxon>
        <taxon>eudicotyledons</taxon>
        <taxon>Gunneridae</taxon>
        <taxon>Pentapetalae</taxon>
        <taxon>rosids</taxon>
        <taxon>fabids</taxon>
        <taxon>Malpighiales</taxon>
        <taxon>Euphorbiaceae</taxon>
        <taxon>Crotonoideae</taxon>
        <taxon>Jatropheae</taxon>
        <taxon>Jatropha</taxon>
    </lineage>
</organism>
<keyword evidence="3" id="KW-1185">Reference proteome</keyword>
<dbReference type="AlphaFoldDB" id="A0A067L2F6"/>
<reference evidence="2 3" key="1">
    <citation type="journal article" date="2014" name="PLoS ONE">
        <title>Global Analysis of Gene Expression Profiles in Physic Nut (Jatropha curcas L.) Seedlings Exposed to Salt Stress.</title>
        <authorList>
            <person name="Zhang L."/>
            <person name="Zhang C."/>
            <person name="Wu P."/>
            <person name="Chen Y."/>
            <person name="Li M."/>
            <person name="Jiang H."/>
            <person name="Wu G."/>
        </authorList>
    </citation>
    <scope>NUCLEOTIDE SEQUENCE [LARGE SCALE GENOMIC DNA]</scope>
    <source>
        <strain evidence="3">cv. GZQX0401</strain>
        <tissue evidence="2">Young leaves</tissue>
    </source>
</reference>
<evidence type="ECO:0000313" key="3">
    <source>
        <dbReference type="Proteomes" id="UP000027138"/>
    </source>
</evidence>
<feature type="region of interest" description="Disordered" evidence="1">
    <location>
        <begin position="1"/>
        <end position="95"/>
    </location>
</feature>
<evidence type="ECO:0000313" key="2">
    <source>
        <dbReference type="EMBL" id="KDP42651.1"/>
    </source>
</evidence>
<name>A0A067L2F6_JATCU</name>
<sequence>MPPRYKRSRPASSVAAKQRPIARSSTAPPPPVPPPSTPGARDDSSKDEEAQDAGGANMEEGNPPPFGPSFGAGTSALVHPFKERRACPTTKSLHG</sequence>
<protein>
    <submittedName>
        <fullName evidence="2">Uncharacterized protein</fullName>
    </submittedName>
</protein>
<gene>
    <name evidence="2" type="ORF">JCGZ_01834</name>
</gene>